<reference evidence="7 8" key="1">
    <citation type="submission" date="2019-06" db="EMBL/GenBank/DDBJ databases">
        <title>Wine fermentation using esterase from Monascus purpureus.</title>
        <authorList>
            <person name="Geng C."/>
            <person name="Zhang Y."/>
        </authorList>
    </citation>
    <scope>NUCLEOTIDE SEQUENCE [LARGE SCALE GENOMIC DNA]</scope>
    <source>
        <strain evidence="7">HQ1</strain>
    </source>
</reference>
<organism evidence="7 8">
    <name type="scientific">Monascus purpureus</name>
    <name type="common">Red mold</name>
    <name type="synonym">Monascus anka</name>
    <dbReference type="NCBI Taxonomy" id="5098"/>
    <lineage>
        <taxon>Eukaryota</taxon>
        <taxon>Fungi</taxon>
        <taxon>Dikarya</taxon>
        <taxon>Ascomycota</taxon>
        <taxon>Pezizomycotina</taxon>
        <taxon>Eurotiomycetes</taxon>
        <taxon>Eurotiomycetidae</taxon>
        <taxon>Eurotiales</taxon>
        <taxon>Aspergillaceae</taxon>
        <taxon>Monascus</taxon>
    </lineage>
</organism>
<dbReference type="Pfam" id="PF05920">
    <property type="entry name" value="Homeobox_KN"/>
    <property type="match status" value="1"/>
</dbReference>
<comment type="caution">
    <text evidence="7">The sequence shown here is derived from an EMBL/GenBank/DDBJ whole genome shotgun (WGS) entry which is preliminary data.</text>
</comment>
<dbReference type="InterPro" id="IPR001356">
    <property type="entry name" value="HD"/>
</dbReference>
<dbReference type="Gene3D" id="1.10.10.60">
    <property type="entry name" value="Homeodomain-like"/>
    <property type="match status" value="1"/>
</dbReference>
<dbReference type="SMART" id="SM00389">
    <property type="entry name" value="HOX"/>
    <property type="match status" value="1"/>
</dbReference>
<dbReference type="AlphaFoldDB" id="A0A507QUM1"/>
<keyword evidence="2 4" id="KW-0371">Homeobox</keyword>
<accession>A0A507QUM1</accession>
<proteinExistence type="predicted"/>
<keyword evidence="1 4" id="KW-0238">DNA-binding</keyword>
<feature type="DNA-binding region" description="Homeobox" evidence="4">
    <location>
        <begin position="242"/>
        <end position="304"/>
    </location>
</feature>
<feature type="region of interest" description="Disordered" evidence="5">
    <location>
        <begin position="303"/>
        <end position="346"/>
    </location>
</feature>
<dbReference type="InterPro" id="IPR050224">
    <property type="entry name" value="TALE_homeobox"/>
</dbReference>
<name>A0A507QUM1_MONPU</name>
<evidence type="ECO:0000256" key="5">
    <source>
        <dbReference type="SAM" id="MobiDB-lite"/>
    </source>
</evidence>
<dbReference type="GO" id="GO:0003677">
    <property type="term" value="F:DNA binding"/>
    <property type="evidence" value="ECO:0007669"/>
    <property type="project" value="UniProtKB-UniRule"/>
</dbReference>
<dbReference type="InterPro" id="IPR008422">
    <property type="entry name" value="KN_HD"/>
</dbReference>
<dbReference type="Proteomes" id="UP000319663">
    <property type="component" value="Unassembled WGS sequence"/>
</dbReference>
<dbReference type="STRING" id="5098.A0A507QUM1"/>
<evidence type="ECO:0000256" key="2">
    <source>
        <dbReference type="ARBA" id="ARBA00023155"/>
    </source>
</evidence>
<dbReference type="PROSITE" id="PS50071">
    <property type="entry name" value="HOMEOBOX_2"/>
    <property type="match status" value="1"/>
</dbReference>
<dbReference type="PANTHER" id="PTHR11850">
    <property type="entry name" value="HOMEOBOX PROTEIN TRANSCRIPTION FACTORS"/>
    <property type="match status" value="1"/>
</dbReference>
<evidence type="ECO:0000256" key="3">
    <source>
        <dbReference type="ARBA" id="ARBA00023242"/>
    </source>
</evidence>
<feature type="region of interest" description="Disordered" evidence="5">
    <location>
        <begin position="1"/>
        <end position="27"/>
    </location>
</feature>
<feature type="compositionally biased region" description="Low complexity" evidence="5">
    <location>
        <begin position="9"/>
        <end position="27"/>
    </location>
</feature>
<feature type="compositionally biased region" description="Low complexity" evidence="5">
    <location>
        <begin position="102"/>
        <end position="116"/>
    </location>
</feature>
<comment type="subcellular location">
    <subcellularLocation>
        <location evidence="4">Nucleus</location>
    </subcellularLocation>
</comment>
<evidence type="ECO:0000259" key="6">
    <source>
        <dbReference type="PROSITE" id="PS50071"/>
    </source>
</evidence>
<evidence type="ECO:0000313" key="7">
    <source>
        <dbReference type="EMBL" id="TQB70745.1"/>
    </source>
</evidence>
<gene>
    <name evidence="7" type="ORF">MPDQ_008156</name>
</gene>
<keyword evidence="8" id="KW-1185">Reference proteome</keyword>
<dbReference type="GO" id="GO:0006355">
    <property type="term" value="P:regulation of DNA-templated transcription"/>
    <property type="evidence" value="ECO:0007669"/>
    <property type="project" value="InterPro"/>
</dbReference>
<sequence>MSVSYANRLPTTSSSSQTLPSFRELLPPHLHEEIESSSYLTSLRNRPHERGLSAGEHRLHTETGRLPYVPSPKPSFPPLPPAYSAAPSRVEQSQLRDHGPLQPQQQQYVSSYRQRQILPPIRDIHPEGSVGTPAGHPFPESRRTISSRPDSFSSQDFPPATYVDAPRAFGTTGQTGLSRSDRRNADPYAPGDSGPPFLHGQAPYSYIPAIHHGDLESPSRQIPLHHQQPNFGVIGDATDPKIKRRRGNLPKPVTDILRAWFHEHLDHPYPSEEDKQMFMTRTGLSISQISNWFINARRRQLPALRNQMRSSGSDRDGRRQSPSSDAEIASQDSISSPNRSMDSYRS</sequence>
<feature type="compositionally biased region" description="Polar residues" evidence="5">
    <location>
        <begin position="144"/>
        <end position="156"/>
    </location>
</feature>
<protein>
    <recommendedName>
        <fullName evidence="6">Homeobox domain-containing protein</fullName>
    </recommendedName>
</protein>
<feature type="region of interest" description="Disordered" evidence="5">
    <location>
        <begin position="64"/>
        <end position="203"/>
    </location>
</feature>
<dbReference type="SUPFAM" id="SSF46689">
    <property type="entry name" value="Homeodomain-like"/>
    <property type="match status" value="1"/>
</dbReference>
<feature type="compositionally biased region" description="Pro residues" evidence="5">
    <location>
        <begin position="69"/>
        <end position="81"/>
    </location>
</feature>
<dbReference type="EMBL" id="VIFY01000097">
    <property type="protein sequence ID" value="TQB70745.1"/>
    <property type="molecule type" value="Genomic_DNA"/>
</dbReference>
<keyword evidence="3 4" id="KW-0539">Nucleus</keyword>
<dbReference type="GO" id="GO:0005634">
    <property type="term" value="C:nucleus"/>
    <property type="evidence" value="ECO:0007669"/>
    <property type="project" value="UniProtKB-SubCell"/>
</dbReference>
<feature type="compositionally biased region" description="Polar residues" evidence="5">
    <location>
        <begin position="330"/>
        <end position="346"/>
    </location>
</feature>
<evidence type="ECO:0000313" key="8">
    <source>
        <dbReference type="Proteomes" id="UP000319663"/>
    </source>
</evidence>
<dbReference type="CDD" id="cd00086">
    <property type="entry name" value="homeodomain"/>
    <property type="match status" value="1"/>
</dbReference>
<feature type="domain" description="Homeobox" evidence="6">
    <location>
        <begin position="240"/>
        <end position="303"/>
    </location>
</feature>
<dbReference type="InterPro" id="IPR009057">
    <property type="entry name" value="Homeodomain-like_sf"/>
</dbReference>
<evidence type="ECO:0000256" key="4">
    <source>
        <dbReference type="PROSITE-ProRule" id="PRU00108"/>
    </source>
</evidence>
<evidence type="ECO:0000256" key="1">
    <source>
        <dbReference type="ARBA" id="ARBA00023125"/>
    </source>
</evidence>